<dbReference type="Pfam" id="PF05838">
    <property type="entry name" value="Glyco_hydro_108"/>
    <property type="match status" value="1"/>
</dbReference>
<feature type="domain" description="TtsA-like Glycoside hydrolase family 108" evidence="1">
    <location>
        <begin position="12"/>
        <end position="42"/>
    </location>
</feature>
<dbReference type="AlphaFoldDB" id="A0A546XXZ7"/>
<dbReference type="Proteomes" id="UP000317023">
    <property type="component" value="Unassembled WGS sequence"/>
</dbReference>
<evidence type="ECO:0000313" key="2">
    <source>
        <dbReference type="EMBL" id="TRB05566.1"/>
    </source>
</evidence>
<dbReference type="Gene3D" id="1.20.141.10">
    <property type="entry name" value="Chitosanase, subunit A, domain 1"/>
    <property type="match status" value="1"/>
</dbReference>
<proteinExistence type="predicted"/>
<name>A0A546XXZ7_AGRTU</name>
<dbReference type="InterPro" id="IPR008565">
    <property type="entry name" value="TtsA-like_GH18_dom"/>
</dbReference>
<dbReference type="RefSeq" id="WP_142858013.1">
    <property type="nucleotide sequence ID" value="NZ_SGOE01000004.1"/>
</dbReference>
<evidence type="ECO:0000259" key="1">
    <source>
        <dbReference type="Pfam" id="PF05838"/>
    </source>
</evidence>
<evidence type="ECO:0000313" key="3">
    <source>
        <dbReference type="Proteomes" id="UP000317023"/>
    </source>
</evidence>
<reference evidence="2 3" key="1">
    <citation type="journal article" date="2019" name="Appl. Microbiol. Biotechnol.">
        <title>Differential efficiency of wild type rhizogenic strains for rol gene transformation of plants.</title>
        <authorList>
            <person name="Desmet S."/>
            <person name="De Keyser E."/>
            <person name="Van Vaerenbergh J."/>
            <person name="Baeyen S."/>
            <person name="Van Huylenbroeck J."/>
            <person name="Geelen D."/>
            <person name="Dhooghe E."/>
        </authorList>
    </citation>
    <scope>NUCLEOTIDE SEQUENCE [LARGE SCALE GENOMIC DNA]</scope>
    <source>
        <strain evidence="2 3">MAFF210266</strain>
    </source>
</reference>
<comment type="caution">
    <text evidence="2">The sequence shown here is derived from an EMBL/GenBank/DDBJ whole genome shotgun (WGS) entry which is preliminary data.</text>
</comment>
<accession>A0A546XXZ7</accession>
<protein>
    <recommendedName>
        <fullName evidence="1">TtsA-like Glycoside hydrolase family 108 domain-containing protein</fullName>
    </recommendedName>
</protein>
<gene>
    <name evidence="2" type="ORF">EXN61_17340</name>
</gene>
<dbReference type="EMBL" id="SGOE01000004">
    <property type="protein sequence ID" value="TRB05566.1"/>
    <property type="molecule type" value="Genomic_DNA"/>
</dbReference>
<sequence>MARETLPVALDLMFGHKGGYVNAKTDRGDPIEYGITHKTLAGRCGVAFVIAEQVELGSLIPR</sequence>
<organism evidence="2 3">
    <name type="scientific">Agrobacterium tumefaciens</name>
    <dbReference type="NCBI Taxonomy" id="358"/>
    <lineage>
        <taxon>Bacteria</taxon>
        <taxon>Pseudomonadati</taxon>
        <taxon>Pseudomonadota</taxon>
        <taxon>Alphaproteobacteria</taxon>
        <taxon>Hyphomicrobiales</taxon>
        <taxon>Rhizobiaceae</taxon>
        <taxon>Rhizobium/Agrobacterium group</taxon>
        <taxon>Agrobacterium</taxon>
        <taxon>Agrobacterium tumefaciens complex</taxon>
    </lineage>
</organism>